<evidence type="ECO:0000313" key="2">
    <source>
        <dbReference type="EMBL" id="KAA0065772.1"/>
    </source>
</evidence>
<evidence type="ECO:0000313" key="5">
    <source>
        <dbReference type="Proteomes" id="UP000321947"/>
    </source>
</evidence>
<name>A0A5D3B9H0_CUCMM</name>
<proteinExistence type="predicted"/>
<dbReference type="Proteomes" id="UP000321947">
    <property type="component" value="Unassembled WGS sequence"/>
</dbReference>
<protein>
    <submittedName>
        <fullName evidence="3">Retrotransposon gag protein</fullName>
    </submittedName>
</protein>
<dbReference type="EMBL" id="SSTD01019467">
    <property type="protein sequence ID" value="TYJ96512.1"/>
    <property type="molecule type" value="Genomic_DNA"/>
</dbReference>
<evidence type="ECO:0000256" key="1">
    <source>
        <dbReference type="SAM" id="MobiDB-lite"/>
    </source>
</evidence>
<sequence>MMVMKSDVQPLKKECKQSEQAEKVDDPNYCKYHRVISHPIEKCFVLKDLIIKLAREKKIELDIDEIAQANQVALEMTSSVPPSTHLYDQRKRLIQFGIVKPIVVQFQLRIVVIDF</sequence>
<dbReference type="EMBL" id="SSTE01001190">
    <property type="protein sequence ID" value="KAA0065772.1"/>
    <property type="molecule type" value="Genomic_DNA"/>
</dbReference>
<organism evidence="3 5">
    <name type="scientific">Cucumis melo var. makuwa</name>
    <name type="common">Oriental melon</name>
    <dbReference type="NCBI Taxonomy" id="1194695"/>
    <lineage>
        <taxon>Eukaryota</taxon>
        <taxon>Viridiplantae</taxon>
        <taxon>Streptophyta</taxon>
        <taxon>Embryophyta</taxon>
        <taxon>Tracheophyta</taxon>
        <taxon>Spermatophyta</taxon>
        <taxon>Magnoliopsida</taxon>
        <taxon>eudicotyledons</taxon>
        <taxon>Gunneridae</taxon>
        <taxon>Pentapetalae</taxon>
        <taxon>rosids</taxon>
        <taxon>fabids</taxon>
        <taxon>Cucurbitales</taxon>
        <taxon>Cucurbitaceae</taxon>
        <taxon>Benincaseae</taxon>
        <taxon>Cucumis</taxon>
    </lineage>
</organism>
<dbReference type="AlphaFoldDB" id="A0A5D3B9H0"/>
<evidence type="ECO:0000313" key="4">
    <source>
        <dbReference type="Proteomes" id="UP000321393"/>
    </source>
</evidence>
<accession>A0A5D3B9H0</accession>
<reference evidence="4 5" key="1">
    <citation type="submission" date="2019-08" db="EMBL/GenBank/DDBJ databases">
        <title>Draft genome sequences of two oriental melons (Cucumis melo L. var makuwa).</title>
        <authorList>
            <person name="Kwon S.-Y."/>
        </authorList>
    </citation>
    <scope>NUCLEOTIDE SEQUENCE [LARGE SCALE GENOMIC DNA]</scope>
    <source>
        <strain evidence="5">cv. Chang Bougi</strain>
        <strain evidence="4">cv. SW 3</strain>
        <tissue evidence="3">Leaf</tissue>
    </source>
</reference>
<feature type="region of interest" description="Disordered" evidence="1">
    <location>
        <begin position="1"/>
        <end position="22"/>
    </location>
</feature>
<dbReference type="Proteomes" id="UP000321393">
    <property type="component" value="Unassembled WGS sequence"/>
</dbReference>
<evidence type="ECO:0000313" key="3">
    <source>
        <dbReference type="EMBL" id="TYJ96512.1"/>
    </source>
</evidence>
<gene>
    <name evidence="3" type="ORF">E5676_scaffold546G001590</name>
    <name evidence="2" type="ORF">E6C27_scaffold37G00640</name>
</gene>
<comment type="caution">
    <text evidence="3">The sequence shown here is derived from an EMBL/GenBank/DDBJ whole genome shotgun (WGS) entry which is preliminary data.</text>
</comment>
<feature type="compositionally biased region" description="Basic and acidic residues" evidence="1">
    <location>
        <begin position="10"/>
        <end position="22"/>
    </location>
</feature>